<dbReference type="GO" id="GO:0003723">
    <property type="term" value="F:RNA binding"/>
    <property type="evidence" value="ECO:0007669"/>
    <property type="project" value="InterPro"/>
</dbReference>
<accession>A0A6D2HXP4</accession>
<gene>
    <name evidence="3" type="ORF">MERR_LOCUS7763</name>
</gene>
<dbReference type="InterPro" id="IPR011990">
    <property type="entry name" value="TPR-like_helical_dom_sf"/>
</dbReference>
<organism evidence="3 4">
    <name type="scientific">Microthlaspi erraticum</name>
    <dbReference type="NCBI Taxonomy" id="1685480"/>
    <lineage>
        <taxon>Eukaryota</taxon>
        <taxon>Viridiplantae</taxon>
        <taxon>Streptophyta</taxon>
        <taxon>Embryophyta</taxon>
        <taxon>Tracheophyta</taxon>
        <taxon>Spermatophyta</taxon>
        <taxon>Magnoliopsida</taxon>
        <taxon>eudicotyledons</taxon>
        <taxon>Gunneridae</taxon>
        <taxon>Pentapetalae</taxon>
        <taxon>rosids</taxon>
        <taxon>malvids</taxon>
        <taxon>Brassicales</taxon>
        <taxon>Brassicaceae</taxon>
        <taxon>Coluteocarpeae</taxon>
        <taxon>Microthlaspi</taxon>
    </lineage>
</organism>
<dbReference type="InterPro" id="IPR046960">
    <property type="entry name" value="PPR_At4g14850-like_plant"/>
</dbReference>
<comment type="caution">
    <text evidence="3">The sequence shown here is derived from an EMBL/GenBank/DDBJ whole genome shotgun (WGS) entry which is preliminary data.</text>
</comment>
<dbReference type="NCBIfam" id="TIGR00756">
    <property type="entry name" value="PPR"/>
    <property type="match status" value="8"/>
</dbReference>
<feature type="repeat" description="PPR" evidence="2">
    <location>
        <begin position="90"/>
        <end position="124"/>
    </location>
</feature>
<dbReference type="GO" id="GO:0009451">
    <property type="term" value="P:RNA modification"/>
    <property type="evidence" value="ECO:0007669"/>
    <property type="project" value="InterPro"/>
</dbReference>
<dbReference type="FunFam" id="1.25.40.10:FF:000343">
    <property type="entry name" value="Pentatricopeptide repeat-containing protein At3g58590"/>
    <property type="match status" value="1"/>
</dbReference>
<evidence type="ECO:0000256" key="2">
    <source>
        <dbReference type="PROSITE-ProRule" id="PRU00708"/>
    </source>
</evidence>
<feature type="repeat" description="PPR" evidence="2">
    <location>
        <begin position="603"/>
        <end position="637"/>
    </location>
</feature>
<dbReference type="Pfam" id="PF20431">
    <property type="entry name" value="E_motif"/>
    <property type="match status" value="1"/>
</dbReference>
<dbReference type="InterPro" id="IPR046848">
    <property type="entry name" value="E_motif"/>
</dbReference>
<protein>
    <recommendedName>
        <fullName evidence="5">Pentacotripeptide-repeat region of PRORP domain-containing protein</fullName>
    </recommendedName>
</protein>
<feature type="repeat" description="PPR" evidence="2">
    <location>
        <begin position="161"/>
        <end position="195"/>
    </location>
</feature>
<dbReference type="Pfam" id="PF01535">
    <property type="entry name" value="PPR"/>
    <property type="match status" value="7"/>
</dbReference>
<keyword evidence="1" id="KW-0677">Repeat</keyword>
<feature type="repeat" description="PPR" evidence="2">
    <location>
        <begin position="368"/>
        <end position="402"/>
    </location>
</feature>
<dbReference type="Proteomes" id="UP000467841">
    <property type="component" value="Unassembled WGS sequence"/>
</dbReference>
<dbReference type="FunFam" id="1.25.40.10:FF:001580">
    <property type="entry name" value="Pentatricopeptide repeat-containing protein mitochondrial"/>
    <property type="match status" value="1"/>
</dbReference>
<feature type="repeat" description="PPR" evidence="2">
    <location>
        <begin position="298"/>
        <end position="332"/>
    </location>
</feature>
<evidence type="ECO:0000313" key="3">
    <source>
        <dbReference type="EMBL" id="CAA7020528.1"/>
    </source>
</evidence>
<dbReference type="PANTHER" id="PTHR24015:SF260">
    <property type="entry name" value="PENTATRICOPEPTIDE REPEAT-CONTAINING PROTEIN"/>
    <property type="match status" value="1"/>
</dbReference>
<dbReference type="SUPFAM" id="SSF48452">
    <property type="entry name" value="TPR-like"/>
    <property type="match status" value="1"/>
</dbReference>
<dbReference type="Pfam" id="PF13041">
    <property type="entry name" value="PPR_2"/>
    <property type="match status" value="3"/>
</dbReference>
<evidence type="ECO:0008006" key="5">
    <source>
        <dbReference type="Google" id="ProtNLM"/>
    </source>
</evidence>
<keyword evidence="4" id="KW-1185">Reference proteome</keyword>
<dbReference type="FunFam" id="1.25.40.10:FF:000883">
    <property type="entry name" value="Pentatricopeptide repeat-containing protein"/>
    <property type="match status" value="1"/>
</dbReference>
<dbReference type="PROSITE" id="PS51375">
    <property type="entry name" value="PPR"/>
    <property type="match status" value="7"/>
</dbReference>
<dbReference type="PROSITE" id="PS51257">
    <property type="entry name" value="PROKAR_LIPOPROTEIN"/>
    <property type="match status" value="1"/>
</dbReference>
<name>A0A6D2HXP4_9BRAS</name>
<dbReference type="OrthoDB" id="1882346at2759"/>
<proteinExistence type="predicted"/>
<reference evidence="3" key="1">
    <citation type="submission" date="2020-01" db="EMBL/GenBank/DDBJ databases">
        <authorList>
            <person name="Mishra B."/>
        </authorList>
    </citation>
    <scope>NUCLEOTIDE SEQUENCE [LARGE SCALE GENOMIC DNA]</scope>
</reference>
<dbReference type="InterPro" id="IPR002885">
    <property type="entry name" value="PPR_rpt"/>
</dbReference>
<dbReference type="EMBL" id="CACVBM020000555">
    <property type="protein sequence ID" value="CAA7020528.1"/>
    <property type="molecule type" value="Genomic_DNA"/>
</dbReference>
<evidence type="ECO:0000313" key="4">
    <source>
        <dbReference type="Proteomes" id="UP000467841"/>
    </source>
</evidence>
<dbReference type="PANTHER" id="PTHR24015">
    <property type="entry name" value="OS07G0578800 PROTEIN-RELATED"/>
    <property type="match status" value="1"/>
</dbReference>
<feature type="repeat" description="PPR" evidence="2">
    <location>
        <begin position="501"/>
        <end position="536"/>
    </location>
</feature>
<sequence length="781" mass="86555">MLILKRVRLLKPRFVTLGTISSSSSCSSYIDRILCDQVSSLESLRKHNALIITGGNSENIFVASKLISSYASFKKPNLSSRVFDLVSGRDVFLWNSIIKAHFSNGDYSRALGFFFSMLLSGQSPDHFTAPMVVSACAELSWYDVGTFVHGLVLKDGGFERNCAVGSSFVYFYSKCGNLEDACKVFDEMPERDVVAWTAVISGHVQNGERERGLEYLCKMHSVGSDDEKPNPRTLECGFQACANLGALKEGRCIHGFAVKFGLASSSKIFQSSVFSLYSKCGNPAEAYLSFRELGDEEDMYSWTSIIASLARSGKMEQSFDMFWEMQKKGIKPDGVVISCLINELGKMMLVAQGKAFHGFVIRHCFSLDGTVCNSLLSMYCKFELLSVAEKLFCRIREDGSKEAWNIMVKGYGKMKCDVKCIELFKKIHNLGIEIDSASLASVISSCSHIGAVLLGKSLHCYVVKTSFDLTTSVVNSLIDLYGKMGDLSVAWRIFCEADKNNIVTWNAMIASYVHCEQPEKATALFDRMISEKNIKPSSITLVTVLMACANTGALERGQMIHRYVTETEHEMNLSLTTALIDMYAKCGQLEKSRELFNAADQKDTVCWNVMISGYGMHGDVESAIELFDQMEESDVKPTGATFLALLSACTHAGLVEQGKNLLLKMTHEYEVKPNLKHYSCLVDLLSRSGNLQEAETVVTSMPFSPDGVIWGTLLSSCVTHEEFEMGIRMAERAVASDPQNDGYYVMLANMYSAAGKWEDAERAREMMRESGVEKKAGHSLV</sequence>
<evidence type="ECO:0000256" key="1">
    <source>
        <dbReference type="ARBA" id="ARBA00022737"/>
    </source>
</evidence>
<feature type="repeat" description="PPR" evidence="2">
    <location>
        <begin position="740"/>
        <end position="774"/>
    </location>
</feature>
<dbReference type="AlphaFoldDB" id="A0A6D2HXP4"/>
<dbReference type="Gene3D" id="1.25.40.10">
    <property type="entry name" value="Tetratricopeptide repeat domain"/>
    <property type="match status" value="6"/>
</dbReference>